<proteinExistence type="predicted"/>
<dbReference type="PROSITE" id="PS51257">
    <property type="entry name" value="PROKAR_LIPOPROTEIN"/>
    <property type="match status" value="1"/>
</dbReference>
<feature type="compositionally biased region" description="Polar residues" evidence="1">
    <location>
        <begin position="37"/>
        <end position="49"/>
    </location>
</feature>
<keyword evidence="2" id="KW-0732">Signal</keyword>
<feature type="region of interest" description="Disordered" evidence="1">
    <location>
        <begin position="24"/>
        <end position="51"/>
    </location>
</feature>
<dbReference type="EMBL" id="FWDO01000008">
    <property type="protein sequence ID" value="SLM19962.1"/>
    <property type="molecule type" value="Genomic_DNA"/>
</dbReference>
<accession>A0A3P3XUG7</accession>
<name>A0A3P3XUG7_9SPIR</name>
<organism evidence="3">
    <name type="scientific">uncultured spirochete</name>
    <dbReference type="NCBI Taxonomy" id="156406"/>
    <lineage>
        <taxon>Bacteria</taxon>
        <taxon>Pseudomonadati</taxon>
        <taxon>Spirochaetota</taxon>
        <taxon>Spirochaetia</taxon>
        <taxon>Spirochaetales</taxon>
        <taxon>environmental samples</taxon>
    </lineage>
</organism>
<protein>
    <recommendedName>
        <fullName evidence="4">Lipoprotein</fullName>
    </recommendedName>
</protein>
<reference evidence="3" key="1">
    <citation type="submission" date="2017-02" db="EMBL/GenBank/DDBJ databases">
        <authorList>
            <person name="Regsiter A."/>
            <person name="William W."/>
        </authorList>
    </citation>
    <scope>NUCLEOTIDE SEQUENCE</scope>
    <source>
        <strain evidence="3">BdmA 4</strain>
    </source>
</reference>
<feature type="chain" id="PRO_5018202292" description="Lipoprotein" evidence="2">
    <location>
        <begin position="22"/>
        <end position="202"/>
    </location>
</feature>
<dbReference type="AlphaFoldDB" id="A0A3P3XUG7"/>
<feature type="signal peptide" evidence="2">
    <location>
        <begin position="1"/>
        <end position="21"/>
    </location>
</feature>
<evidence type="ECO:0000256" key="1">
    <source>
        <dbReference type="SAM" id="MobiDB-lite"/>
    </source>
</evidence>
<evidence type="ECO:0008006" key="4">
    <source>
        <dbReference type="Google" id="ProtNLM"/>
    </source>
</evidence>
<evidence type="ECO:0000313" key="3">
    <source>
        <dbReference type="EMBL" id="SLM19962.1"/>
    </source>
</evidence>
<evidence type="ECO:0000256" key="2">
    <source>
        <dbReference type="SAM" id="SignalP"/>
    </source>
</evidence>
<gene>
    <name evidence="3" type="ORF">SPIRO4BDMA_80069</name>
</gene>
<feature type="compositionally biased region" description="Pro residues" evidence="1">
    <location>
        <begin position="24"/>
        <end position="36"/>
    </location>
</feature>
<sequence length="202" mass="21698">MRLRTLILVVFSLLSAACAFSQTPPVPATMPAPPQTGAPSSPGQESAPSLTPAAPPNVPVFQFHFRAAFMLTPAMVAAIQSASLNAQDSKSKSNSFSDRENNPAWEDPILREVSLAAPLGIKIQGERLVAMIVFIPVELVKKDLTMLVQNQIYARSPDNSIQMNTSVHTVRVPLGALFYYYPLGGDAKQGAAVAIEILINQK</sequence>